<feature type="domain" description="CARDB" evidence="1">
    <location>
        <begin position="395"/>
        <end position="496"/>
    </location>
</feature>
<comment type="caution">
    <text evidence="2">The sequence shown here is derived from an EMBL/GenBank/DDBJ whole genome shotgun (WGS) entry which is preliminary data.</text>
</comment>
<dbReference type="InterPro" id="IPR013783">
    <property type="entry name" value="Ig-like_fold"/>
</dbReference>
<organism evidence="2 3">
    <name type="scientific">Gomphosphaeria aponina SAG 52.96 = DSM 107014</name>
    <dbReference type="NCBI Taxonomy" id="1521640"/>
    <lineage>
        <taxon>Bacteria</taxon>
        <taxon>Bacillati</taxon>
        <taxon>Cyanobacteriota</taxon>
        <taxon>Cyanophyceae</taxon>
        <taxon>Oscillatoriophycideae</taxon>
        <taxon>Chroococcales</taxon>
        <taxon>Gomphosphaeriaceae</taxon>
        <taxon>Gomphosphaeria</taxon>
    </lineage>
</organism>
<reference evidence="2" key="1">
    <citation type="submission" date="2021-02" db="EMBL/GenBank/DDBJ databases">
        <title>Metagenome analyses of Stigonema ocellatum DSM 106950, Chlorogloea purpurea SAG 13.99 and Gomphosphaeria aponina DSM 107014.</title>
        <authorList>
            <person name="Marter P."/>
            <person name="Huang S."/>
        </authorList>
    </citation>
    <scope>NUCLEOTIDE SEQUENCE</scope>
    <source>
        <strain evidence="2">JP213</strain>
    </source>
</reference>
<protein>
    <recommendedName>
        <fullName evidence="1">CARDB domain-containing protein</fullName>
    </recommendedName>
</protein>
<evidence type="ECO:0000259" key="1">
    <source>
        <dbReference type="Pfam" id="PF07705"/>
    </source>
</evidence>
<feature type="domain" description="CARDB" evidence="1">
    <location>
        <begin position="526"/>
        <end position="629"/>
    </location>
</feature>
<dbReference type="AlphaFoldDB" id="A0A941JQM6"/>
<sequence>MAIQNDSFSSAIILEPPEGAVAGSNVGATGQTGEPAQAGEINSVWWKYTPTANTALRINTNGSDIDTYLSIFTGDGIGSLTTIIQDDDSGENSNSEVLFNAFAGTTYYIAVDSYSDAQGEIVLNYEVGPDNDFWADAIELTGTEGAVTGDNVFALSEEGELAQADPINSVWWKYTPTANTALRINTNGSDIDTYLSIFTGNSVNNLTTIIQDDDSGENSNSEVLFNAFAGTTYYIAVDSYNDAQGEIVLNYEVGPDNDFWADAIELTGTEGAVTGDNVFALSEEGELGQSGEINSVWWKYTPVKDTQLTVDTNGSNFDTYTSVFTGNGIGSLIPIVQTDNSEVIFEASAGTTYHISVDGYSDAQGEIVLNYQSSVEQPEIEPTDLASKFFNVIDEPLTAEDSFNVEYEIENQGGGVEKVTVSFYISTNYWISTNDQLLESFELDNLAANSSTGVQSINLNLPGEENSFWQGNQTYYIGMIVDSNNEIEESNEANNANRGEFIDYDRVDVSIGSGIDLTGNFFNVIEEPLNSGDSFNVDFGIENNSETDGGAFNVNFYISTNDWISTNDQYLGTVEFDNLTANGSTEIENINLTLPGGDDSFWEGSGAYYIGMVIDPNNSLEESFKDNNANRGEFIDFDKIEITLL</sequence>
<accession>A0A941JQM6</accession>
<dbReference type="EMBL" id="JADQBC010000117">
    <property type="protein sequence ID" value="MBR8829228.1"/>
    <property type="molecule type" value="Genomic_DNA"/>
</dbReference>
<dbReference type="Gene3D" id="2.60.120.380">
    <property type="match status" value="2"/>
</dbReference>
<dbReference type="Proteomes" id="UP000767446">
    <property type="component" value="Unassembled WGS sequence"/>
</dbReference>
<evidence type="ECO:0000313" key="2">
    <source>
        <dbReference type="EMBL" id="MBR8829228.1"/>
    </source>
</evidence>
<gene>
    <name evidence="2" type="ORF">DSM107014_15240</name>
</gene>
<dbReference type="Pfam" id="PF07705">
    <property type="entry name" value="CARDB"/>
    <property type="match status" value="2"/>
</dbReference>
<dbReference type="Gene3D" id="2.60.40.10">
    <property type="entry name" value="Immunoglobulins"/>
    <property type="match status" value="2"/>
</dbReference>
<proteinExistence type="predicted"/>
<name>A0A941JQM6_9CHRO</name>
<evidence type="ECO:0000313" key="3">
    <source>
        <dbReference type="Proteomes" id="UP000767446"/>
    </source>
</evidence>
<dbReference type="InterPro" id="IPR011635">
    <property type="entry name" value="CARDB"/>
</dbReference>